<protein>
    <submittedName>
        <fullName evidence="2">Uncharacterized protein</fullName>
    </submittedName>
</protein>
<keyword evidence="3" id="KW-1185">Reference proteome</keyword>
<proteinExistence type="predicted"/>
<name>A0A834J401_VESGE</name>
<dbReference type="Proteomes" id="UP000617340">
    <property type="component" value="Unassembled WGS sequence"/>
</dbReference>
<reference evidence="2" key="1">
    <citation type="journal article" date="2020" name="G3 (Bethesda)">
        <title>High-Quality Assemblies for Three Invasive Social Wasps from the &lt;i&gt;Vespula&lt;/i&gt; Genus.</title>
        <authorList>
            <person name="Harrop T.W.R."/>
            <person name="Guhlin J."/>
            <person name="McLaughlin G.M."/>
            <person name="Permina E."/>
            <person name="Stockwell P."/>
            <person name="Gilligan J."/>
            <person name="Le Lec M.F."/>
            <person name="Gruber M.A.M."/>
            <person name="Quinn O."/>
            <person name="Lovegrove M."/>
            <person name="Duncan E.J."/>
            <person name="Remnant E.J."/>
            <person name="Van Eeckhoven J."/>
            <person name="Graham B."/>
            <person name="Knapp R.A."/>
            <person name="Langford K.W."/>
            <person name="Kronenberg Z."/>
            <person name="Press M.O."/>
            <person name="Eacker S.M."/>
            <person name="Wilson-Rankin E.E."/>
            <person name="Purcell J."/>
            <person name="Lester P.J."/>
            <person name="Dearden P.K."/>
        </authorList>
    </citation>
    <scope>NUCLEOTIDE SEQUENCE</scope>
    <source>
        <strain evidence="2">Linc-1</strain>
    </source>
</reference>
<sequence length="137" mass="15507">MELEKVLGINAALVERQKKEEDVRGTGGGGEEEEEEEGGGGGGACFFGERQREEGYVIGGTRAHKILDSKHQFKSIHLYLQLELLLEAVTMSRVSFKWNDCSVLAVGSLNFIKWYSTITRRIYRYHRLELNMYTTSG</sequence>
<evidence type="ECO:0000313" key="3">
    <source>
        <dbReference type="Proteomes" id="UP000617340"/>
    </source>
</evidence>
<evidence type="ECO:0000256" key="1">
    <source>
        <dbReference type="SAM" id="MobiDB-lite"/>
    </source>
</evidence>
<feature type="region of interest" description="Disordered" evidence="1">
    <location>
        <begin position="18"/>
        <end position="44"/>
    </location>
</feature>
<dbReference type="AlphaFoldDB" id="A0A834J401"/>
<organism evidence="2 3">
    <name type="scientific">Vespula germanica</name>
    <name type="common">German yellow jacket</name>
    <name type="synonym">Paravespula germanica</name>
    <dbReference type="NCBI Taxonomy" id="30212"/>
    <lineage>
        <taxon>Eukaryota</taxon>
        <taxon>Metazoa</taxon>
        <taxon>Ecdysozoa</taxon>
        <taxon>Arthropoda</taxon>
        <taxon>Hexapoda</taxon>
        <taxon>Insecta</taxon>
        <taxon>Pterygota</taxon>
        <taxon>Neoptera</taxon>
        <taxon>Endopterygota</taxon>
        <taxon>Hymenoptera</taxon>
        <taxon>Apocrita</taxon>
        <taxon>Aculeata</taxon>
        <taxon>Vespoidea</taxon>
        <taxon>Vespidae</taxon>
        <taxon>Vespinae</taxon>
        <taxon>Vespula</taxon>
    </lineage>
</organism>
<comment type="caution">
    <text evidence="2">The sequence shown here is derived from an EMBL/GenBank/DDBJ whole genome shotgun (WGS) entry which is preliminary data.</text>
</comment>
<gene>
    <name evidence="2" type="ORF">HZH68_015957</name>
</gene>
<dbReference type="EMBL" id="JACSDZ010000022">
    <property type="protein sequence ID" value="KAF7381082.1"/>
    <property type="molecule type" value="Genomic_DNA"/>
</dbReference>
<evidence type="ECO:0000313" key="2">
    <source>
        <dbReference type="EMBL" id="KAF7381082.1"/>
    </source>
</evidence>
<accession>A0A834J401</accession>